<reference evidence="1" key="1">
    <citation type="journal article" date="2020" name="Stud. Mycol.">
        <title>101 Dothideomycetes genomes: a test case for predicting lifestyles and emergence of pathogens.</title>
        <authorList>
            <person name="Haridas S."/>
            <person name="Albert R."/>
            <person name="Binder M."/>
            <person name="Bloem J."/>
            <person name="Labutti K."/>
            <person name="Salamov A."/>
            <person name="Andreopoulos B."/>
            <person name="Baker S."/>
            <person name="Barry K."/>
            <person name="Bills G."/>
            <person name="Bluhm B."/>
            <person name="Cannon C."/>
            <person name="Castanera R."/>
            <person name="Culley D."/>
            <person name="Daum C."/>
            <person name="Ezra D."/>
            <person name="Gonzalez J."/>
            <person name="Henrissat B."/>
            <person name="Kuo A."/>
            <person name="Liang C."/>
            <person name="Lipzen A."/>
            <person name="Lutzoni F."/>
            <person name="Magnuson J."/>
            <person name="Mondo S."/>
            <person name="Nolan M."/>
            <person name="Ohm R."/>
            <person name="Pangilinan J."/>
            <person name="Park H.-J."/>
            <person name="Ramirez L."/>
            <person name="Alfaro M."/>
            <person name="Sun H."/>
            <person name="Tritt A."/>
            <person name="Yoshinaga Y."/>
            <person name="Zwiers L.-H."/>
            <person name="Turgeon B."/>
            <person name="Goodwin S."/>
            <person name="Spatafora J."/>
            <person name="Crous P."/>
            <person name="Grigoriev I."/>
        </authorList>
    </citation>
    <scope>NUCLEOTIDE SEQUENCE</scope>
    <source>
        <strain evidence="1">CBS 110217</strain>
    </source>
</reference>
<dbReference type="EMBL" id="ML978166">
    <property type="protein sequence ID" value="KAF2033425.1"/>
    <property type="molecule type" value="Genomic_DNA"/>
</dbReference>
<evidence type="ECO:0000313" key="2">
    <source>
        <dbReference type="Proteomes" id="UP000799777"/>
    </source>
</evidence>
<dbReference type="AlphaFoldDB" id="A0A9P4HH11"/>
<dbReference type="PANTHER" id="PTHR10622">
    <property type="entry name" value="HET DOMAIN-CONTAINING PROTEIN"/>
    <property type="match status" value="1"/>
</dbReference>
<accession>A0A9P4HH11</accession>
<feature type="non-terminal residue" evidence="1">
    <location>
        <position position="1"/>
    </location>
</feature>
<gene>
    <name evidence="1" type="ORF">EK21DRAFT_43781</name>
</gene>
<comment type="caution">
    <text evidence="1">The sequence shown here is derived from an EMBL/GenBank/DDBJ whole genome shotgun (WGS) entry which is preliminary data.</text>
</comment>
<protein>
    <recommendedName>
        <fullName evidence="3">Heterokaryon incompatibility domain-containing protein</fullName>
    </recommendedName>
</protein>
<name>A0A9P4HH11_9PLEO</name>
<dbReference type="OrthoDB" id="674604at2759"/>
<dbReference type="PANTHER" id="PTHR10622:SF10">
    <property type="entry name" value="HET DOMAIN-CONTAINING PROTEIN"/>
    <property type="match status" value="1"/>
</dbReference>
<proteinExistence type="predicted"/>
<dbReference type="Proteomes" id="UP000799777">
    <property type="component" value="Unassembled WGS sequence"/>
</dbReference>
<organism evidence="1 2">
    <name type="scientific">Setomelanomma holmii</name>
    <dbReference type="NCBI Taxonomy" id="210430"/>
    <lineage>
        <taxon>Eukaryota</taxon>
        <taxon>Fungi</taxon>
        <taxon>Dikarya</taxon>
        <taxon>Ascomycota</taxon>
        <taxon>Pezizomycotina</taxon>
        <taxon>Dothideomycetes</taxon>
        <taxon>Pleosporomycetidae</taxon>
        <taxon>Pleosporales</taxon>
        <taxon>Pleosporineae</taxon>
        <taxon>Phaeosphaeriaceae</taxon>
        <taxon>Setomelanomma</taxon>
    </lineage>
</organism>
<keyword evidence="2" id="KW-1185">Reference proteome</keyword>
<evidence type="ECO:0000313" key="1">
    <source>
        <dbReference type="EMBL" id="KAF2033425.1"/>
    </source>
</evidence>
<feature type="non-terminal residue" evidence="1">
    <location>
        <position position="54"/>
    </location>
</feature>
<sequence>SILSHTWISNEDITINGLQAGLGAEKLGWWKITATCEQALQDGLDYAWVDTCCI</sequence>
<evidence type="ECO:0008006" key="3">
    <source>
        <dbReference type="Google" id="ProtNLM"/>
    </source>
</evidence>